<dbReference type="GO" id="GO:0004185">
    <property type="term" value="F:serine-type carboxypeptidase activity"/>
    <property type="evidence" value="ECO:0007669"/>
    <property type="project" value="UniProtKB-EC"/>
</dbReference>
<keyword evidence="5" id="KW-0378">Hydrolase</keyword>
<gene>
    <name evidence="8" type="ORF">BBO_08290</name>
</gene>
<accession>A0A166XS33</accession>
<dbReference type="Proteomes" id="UP000076863">
    <property type="component" value="Unassembled WGS sequence"/>
</dbReference>
<dbReference type="PRINTS" id="PR00724">
    <property type="entry name" value="CRBOXYPTASEC"/>
</dbReference>
<protein>
    <recommendedName>
        <fullName evidence="2">carboxypeptidase C</fullName>
        <ecNumber evidence="2">3.4.16.5</ecNumber>
    </recommendedName>
</protein>
<keyword evidence="4" id="KW-0645">Protease</keyword>
<dbReference type="EMBL" id="AZHA01000037">
    <property type="protein sequence ID" value="OAA36118.1"/>
    <property type="molecule type" value="Genomic_DNA"/>
</dbReference>
<evidence type="ECO:0000256" key="6">
    <source>
        <dbReference type="ARBA" id="ARBA00023180"/>
    </source>
</evidence>
<evidence type="ECO:0000256" key="2">
    <source>
        <dbReference type="ARBA" id="ARBA00012446"/>
    </source>
</evidence>
<dbReference type="PANTHER" id="PTHR11802:SF113">
    <property type="entry name" value="SERINE CARBOXYPEPTIDASE CTSA-4.1"/>
    <property type="match status" value="1"/>
</dbReference>
<keyword evidence="6" id="KW-0325">Glycoprotein</keyword>
<evidence type="ECO:0000256" key="5">
    <source>
        <dbReference type="ARBA" id="ARBA00022801"/>
    </source>
</evidence>
<name>A0A166XS33_9HYPO</name>
<dbReference type="Pfam" id="PF00450">
    <property type="entry name" value="Peptidase_S10"/>
    <property type="match status" value="1"/>
</dbReference>
<feature type="signal peptide" evidence="7">
    <location>
        <begin position="1"/>
        <end position="19"/>
    </location>
</feature>
<organism evidence="8 9">
    <name type="scientific">Beauveria brongniartii RCEF 3172</name>
    <dbReference type="NCBI Taxonomy" id="1081107"/>
    <lineage>
        <taxon>Eukaryota</taxon>
        <taxon>Fungi</taxon>
        <taxon>Dikarya</taxon>
        <taxon>Ascomycota</taxon>
        <taxon>Pezizomycotina</taxon>
        <taxon>Sordariomycetes</taxon>
        <taxon>Hypocreomycetidae</taxon>
        <taxon>Hypocreales</taxon>
        <taxon>Cordycipitaceae</taxon>
        <taxon>Beauveria</taxon>
        <taxon>Beauveria brongniartii</taxon>
    </lineage>
</organism>
<evidence type="ECO:0000313" key="8">
    <source>
        <dbReference type="EMBL" id="OAA36118.1"/>
    </source>
</evidence>
<dbReference type="GO" id="GO:0006508">
    <property type="term" value="P:proteolysis"/>
    <property type="evidence" value="ECO:0007669"/>
    <property type="project" value="UniProtKB-KW"/>
</dbReference>
<dbReference type="Gene3D" id="3.40.50.1820">
    <property type="entry name" value="alpha/beta hydrolase"/>
    <property type="match status" value="1"/>
</dbReference>
<evidence type="ECO:0000256" key="4">
    <source>
        <dbReference type="ARBA" id="ARBA00022670"/>
    </source>
</evidence>
<evidence type="ECO:0000313" key="9">
    <source>
        <dbReference type="Proteomes" id="UP000076863"/>
    </source>
</evidence>
<dbReference type="OrthoDB" id="443318at2759"/>
<dbReference type="PANTHER" id="PTHR11802">
    <property type="entry name" value="SERINE PROTEASE FAMILY S10 SERINE CARBOXYPEPTIDASE"/>
    <property type="match status" value="1"/>
</dbReference>
<keyword evidence="7" id="KW-0732">Signal</keyword>
<sequence>MRDVVTIILFFSLLHSGSSSWQKFSPHQHVLDNSAHRNWSLHRADDAICNAGSTHFTGQVNVAHGKTLFFWFFESRDKPENKPIVIWLNGGPGASSMVGLFSGIGPCVLEDNSSSTSRNEDSWIKYANMLFIDQPAGVGFSALDSPARVPSSLEVASADFGLFLDTFFGSIFPGLAGQPLIIAGESFGGNYVPYFANDLIQRRESDRCSSSAGRCSPRYNLSGIVLINALVSFKYLHSAHYDMFCSPGAFLNFNRSTCRAMAAAVPECDRLHMVCDSLLAPEACQTAVKFCEENVGRYFADEVWAGRRSPYDLRQTCAKPPICGGGKYSGGFLDVYLNQREVQRSLGFSEPVFYQSLNLDMNREWMSQPEFFIPRTPILASLLKDEEFKVLVLNGNFDVSVNTPAVLGQLDELAWRGQAEYQNMKLQDWFWDDDRKRLIKGGEYKATKRKGLSVFTVDDAGHMAAAAQPRAVTSVFERWLEWIHVF</sequence>
<dbReference type="InterPro" id="IPR029058">
    <property type="entry name" value="AB_hydrolase_fold"/>
</dbReference>
<dbReference type="SUPFAM" id="SSF53474">
    <property type="entry name" value="alpha/beta-Hydrolases"/>
    <property type="match status" value="1"/>
</dbReference>
<keyword evidence="9" id="KW-1185">Reference proteome</keyword>
<comment type="similarity">
    <text evidence="1">Belongs to the peptidase S10 family.</text>
</comment>
<dbReference type="InterPro" id="IPR001563">
    <property type="entry name" value="Peptidase_S10"/>
</dbReference>
<dbReference type="EC" id="3.4.16.5" evidence="2"/>
<comment type="caution">
    <text evidence="8">The sequence shown here is derived from an EMBL/GenBank/DDBJ whole genome shotgun (WGS) entry which is preliminary data.</text>
</comment>
<evidence type="ECO:0000256" key="1">
    <source>
        <dbReference type="ARBA" id="ARBA00009431"/>
    </source>
</evidence>
<keyword evidence="3 8" id="KW-0121">Carboxypeptidase</keyword>
<evidence type="ECO:0000256" key="3">
    <source>
        <dbReference type="ARBA" id="ARBA00022645"/>
    </source>
</evidence>
<evidence type="ECO:0000256" key="7">
    <source>
        <dbReference type="SAM" id="SignalP"/>
    </source>
</evidence>
<feature type="chain" id="PRO_5007882513" description="carboxypeptidase C" evidence="7">
    <location>
        <begin position="20"/>
        <end position="486"/>
    </location>
</feature>
<proteinExistence type="inferred from homology"/>
<dbReference type="Gene3D" id="1.10.287.410">
    <property type="match status" value="1"/>
</dbReference>
<dbReference type="AlphaFoldDB" id="A0A166XS33"/>
<reference evidence="8 9" key="1">
    <citation type="journal article" date="2016" name="Genome Biol. Evol.">
        <title>Divergent and convergent evolution of fungal pathogenicity.</title>
        <authorList>
            <person name="Shang Y."/>
            <person name="Xiao G."/>
            <person name="Zheng P."/>
            <person name="Cen K."/>
            <person name="Zhan S."/>
            <person name="Wang C."/>
        </authorList>
    </citation>
    <scope>NUCLEOTIDE SEQUENCE [LARGE SCALE GENOMIC DNA]</scope>
    <source>
        <strain evidence="8 9">RCEF 3172</strain>
    </source>
</reference>
<dbReference type="GO" id="GO:0000324">
    <property type="term" value="C:fungal-type vacuole"/>
    <property type="evidence" value="ECO:0007669"/>
    <property type="project" value="TreeGrafter"/>
</dbReference>